<dbReference type="PANTHER" id="PTHR45913">
    <property type="entry name" value="EPM2A-INTERACTING PROTEIN 1"/>
    <property type="match status" value="1"/>
</dbReference>
<organism evidence="2 3">
    <name type="scientific">Dissostichus eleginoides</name>
    <name type="common">Patagonian toothfish</name>
    <name type="synonym">Dissostichus amissus</name>
    <dbReference type="NCBI Taxonomy" id="100907"/>
    <lineage>
        <taxon>Eukaryota</taxon>
        <taxon>Metazoa</taxon>
        <taxon>Chordata</taxon>
        <taxon>Craniata</taxon>
        <taxon>Vertebrata</taxon>
        <taxon>Euteleostomi</taxon>
        <taxon>Actinopterygii</taxon>
        <taxon>Neopterygii</taxon>
        <taxon>Teleostei</taxon>
        <taxon>Neoteleostei</taxon>
        <taxon>Acanthomorphata</taxon>
        <taxon>Eupercaria</taxon>
        <taxon>Perciformes</taxon>
        <taxon>Notothenioidei</taxon>
        <taxon>Nototheniidae</taxon>
        <taxon>Dissostichus</taxon>
    </lineage>
</organism>
<protein>
    <submittedName>
        <fullName evidence="2">General transcription factor II-I repeat domain containing protein 2</fullName>
    </submittedName>
</protein>
<accession>A0AAD9BBU8</accession>
<dbReference type="Proteomes" id="UP001228049">
    <property type="component" value="Unassembled WGS sequence"/>
</dbReference>
<evidence type="ECO:0000259" key="1">
    <source>
        <dbReference type="Pfam" id="PF18658"/>
    </source>
</evidence>
<dbReference type="PANTHER" id="PTHR45913:SF21">
    <property type="entry name" value="DUF4371 DOMAIN-CONTAINING PROTEIN"/>
    <property type="match status" value="1"/>
</dbReference>
<evidence type="ECO:0000313" key="3">
    <source>
        <dbReference type="Proteomes" id="UP001228049"/>
    </source>
</evidence>
<feature type="domain" description="SPIN-DOC-like zinc-finger" evidence="1">
    <location>
        <begin position="12"/>
        <end position="56"/>
    </location>
</feature>
<keyword evidence="3" id="KW-1185">Reference proteome</keyword>
<dbReference type="InterPro" id="IPR040647">
    <property type="entry name" value="SPIN-DOC_Znf-C2H2"/>
</dbReference>
<evidence type="ECO:0000313" key="2">
    <source>
        <dbReference type="EMBL" id="KAK1880351.1"/>
    </source>
</evidence>
<gene>
    <name evidence="2" type="ORF">KUDE01_025876</name>
</gene>
<name>A0AAD9BBU8_DISEL</name>
<reference evidence="2" key="1">
    <citation type="submission" date="2023-04" db="EMBL/GenBank/DDBJ databases">
        <title>Chromosome-level genome of Chaenocephalus aceratus.</title>
        <authorList>
            <person name="Park H."/>
        </authorList>
    </citation>
    <scope>NUCLEOTIDE SEQUENCE</scope>
    <source>
        <strain evidence="2">DE</strain>
        <tissue evidence="2">Muscle</tissue>
    </source>
</reference>
<sequence>MAEKRKKKYCFQDVWEEELFFTTVKEKCVCLICGATVVIAKRHNVERHFDTCHKSYNANYPPGSALRAEKAHYSTLVDSMQCQTSH</sequence>
<dbReference type="AlphaFoldDB" id="A0AAD9BBU8"/>
<dbReference type="EMBL" id="JASDAP010000025">
    <property type="protein sequence ID" value="KAK1880351.1"/>
    <property type="molecule type" value="Genomic_DNA"/>
</dbReference>
<dbReference type="Pfam" id="PF18658">
    <property type="entry name" value="zf-C2H2_12"/>
    <property type="match status" value="1"/>
</dbReference>
<proteinExistence type="predicted"/>
<comment type="caution">
    <text evidence="2">The sequence shown here is derived from an EMBL/GenBank/DDBJ whole genome shotgun (WGS) entry which is preliminary data.</text>
</comment>